<evidence type="ECO:0000256" key="1">
    <source>
        <dbReference type="SAM" id="Phobius"/>
    </source>
</evidence>
<dbReference type="PANTHER" id="PTHR11889:SF31">
    <property type="entry name" value="PROTEIN HEDGEHOG"/>
    <property type="match status" value="1"/>
</dbReference>
<evidence type="ECO:0000313" key="4">
    <source>
        <dbReference type="Proteomes" id="UP001168528"/>
    </source>
</evidence>
<dbReference type="Proteomes" id="UP001168528">
    <property type="component" value="Unassembled WGS sequence"/>
</dbReference>
<reference evidence="3" key="1">
    <citation type="submission" date="2023-07" db="EMBL/GenBank/DDBJ databases">
        <title>The genome sequence of Rhodocytophaga aerolata KACC 12507.</title>
        <authorList>
            <person name="Zhang X."/>
        </authorList>
    </citation>
    <scope>NUCLEOTIDE SEQUENCE</scope>
    <source>
        <strain evidence="3">KACC 12507</strain>
    </source>
</reference>
<keyword evidence="1" id="KW-0812">Transmembrane</keyword>
<keyword evidence="1" id="KW-1133">Transmembrane helix</keyword>
<evidence type="ECO:0000313" key="3">
    <source>
        <dbReference type="EMBL" id="MDO1449992.1"/>
    </source>
</evidence>
<dbReference type="SUPFAM" id="SSF51294">
    <property type="entry name" value="Hedgehog/intein (Hint) domain"/>
    <property type="match status" value="1"/>
</dbReference>
<comment type="caution">
    <text evidence="3">The sequence shown here is derived from an EMBL/GenBank/DDBJ whole genome shotgun (WGS) entry which is preliminary data.</text>
</comment>
<keyword evidence="4" id="KW-1185">Reference proteome</keyword>
<dbReference type="InterPro" id="IPR006141">
    <property type="entry name" value="Intein_N"/>
</dbReference>
<keyword evidence="1" id="KW-0472">Membrane</keyword>
<organism evidence="3 4">
    <name type="scientific">Rhodocytophaga aerolata</name>
    <dbReference type="NCBI Taxonomy" id="455078"/>
    <lineage>
        <taxon>Bacteria</taxon>
        <taxon>Pseudomonadati</taxon>
        <taxon>Bacteroidota</taxon>
        <taxon>Cytophagia</taxon>
        <taxon>Cytophagales</taxon>
        <taxon>Rhodocytophagaceae</taxon>
        <taxon>Rhodocytophaga</taxon>
    </lineage>
</organism>
<dbReference type="InterPro" id="IPR036844">
    <property type="entry name" value="Hint_dom_sf"/>
</dbReference>
<feature type="domain" description="Hint" evidence="2">
    <location>
        <begin position="195"/>
        <end position="306"/>
    </location>
</feature>
<accession>A0ABT8RD08</accession>
<dbReference type="CDD" id="cd00081">
    <property type="entry name" value="Hint"/>
    <property type="match status" value="1"/>
</dbReference>
<dbReference type="EMBL" id="JAUKPO010000024">
    <property type="protein sequence ID" value="MDO1449992.1"/>
    <property type="molecule type" value="Genomic_DNA"/>
</dbReference>
<name>A0ABT8RD08_9BACT</name>
<dbReference type="RefSeq" id="WP_302040794.1">
    <property type="nucleotide sequence ID" value="NZ_JAUKPO010000024.1"/>
</dbReference>
<dbReference type="SMART" id="SM00306">
    <property type="entry name" value="HintN"/>
    <property type="match status" value="1"/>
</dbReference>
<dbReference type="InterPro" id="IPR050387">
    <property type="entry name" value="Hedgehog_Signaling"/>
</dbReference>
<dbReference type="InterPro" id="IPR003587">
    <property type="entry name" value="Hint_dom_N"/>
</dbReference>
<dbReference type="PANTHER" id="PTHR11889">
    <property type="entry name" value="HEDGEHOG"/>
    <property type="match status" value="1"/>
</dbReference>
<gene>
    <name evidence="3" type="ORF">Q0590_27175</name>
</gene>
<proteinExistence type="predicted"/>
<protein>
    <recommendedName>
        <fullName evidence="2">Hint domain-containing protein</fullName>
    </recommendedName>
</protein>
<evidence type="ECO:0000259" key="2">
    <source>
        <dbReference type="SMART" id="SM00306"/>
    </source>
</evidence>
<sequence>MKTNPKISFTKFSSVYKPSQRMFIYIGMLVILFSGAAPSLYGQAASEAERGITLEEYGKVKTFTFKNLDEDTYVKFENNYILDRYQMKPPYVFKYSDGIERRFYLYKLMDNKTKKELGMVAVYYLPATKKAINLCIPNATAAKEVWARYIDDLKELGANESGLLSTYSYVLSKEMSALSGGGAAQAVSTTSTDYDVCFPANALVMLPDGQEKPIYSIQAGDQIAAFDQASGKLMATTVTEVESHEDHMYALTSVELFKEELTASIFMGSLAVNYTVEATANHPVMTDKGRKTMSQLTTGDNLYVYDSIHGTVTLLKVAKVTHNIRKAPKVYNLVTTKKNYLVNRTVVLDK</sequence>
<feature type="transmembrane region" description="Helical" evidence="1">
    <location>
        <begin position="21"/>
        <end position="41"/>
    </location>
</feature>
<dbReference type="Gene3D" id="2.170.16.10">
    <property type="entry name" value="Hedgehog/Intein (Hint) domain"/>
    <property type="match status" value="1"/>
</dbReference>
<dbReference type="PROSITE" id="PS50817">
    <property type="entry name" value="INTEIN_N_TER"/>
    <property type="match status" value="1"/>
</dbReference>